<evidence type="ECO:0000256" key="1">
    <source>
        <dbReference type="SAM" id="MobiDB-lite"/>
    </source>
</evidence>
<feature type="compositionally biased region" description="Basic and acidic residues" evidence="1">
    <location>
        <begin position="43"/>
        <end position="52"/>
    </location>
</feature>
<dbReference type="Proteomes" id="UP001597287">
    <property type="component" value="Unassembled WGS sequence"/>
</dbReference>
<comment type="caution">
    <text evidence="2">The sequence shown here is derived from an EMBL/GenBank/DDBJ whole genome shotgun (WGS) entry which is preliminary data.</text>
</comment>
<proteinExistence type="predicted"/>
<organism evidence="2 3">
    <name type="scientific">Delftia deserti</name>
    <dbReference type="NCBI Taxonomy" id="1651218"/>
    <lineage>
        <taxon>Bacteria</taxon>
        <taxon>Pseudomonadati</taxon>
        <taxon>Pseudomonadota</taxon>
        <taxon>Betaproteobacteria</taxon>
        <taxon>Burkholderiales</taxon>
        <taxon>Comamonadaceae</taxon>
        <taxon>Delftia</taxon>
    </lineage>
</organism>
<dbReference type="RefSeq" id="WP_380106476.1">
    <property type="nucleotide sequence ID" value="NZ_JBHSIH010000001.1"/>
</dbReference>
<feature type="region of interest" description="Disordered" evidence="1">
    <location>
        <begin position="34"/>
        <end position="59"/>
    </location>
</feature>
<name>A0ABW5EW84_9BURK</name>
<dbReference type="EMBL" id="JBHUIG010000022">
    <property type="protein sequence ID" value="MFD2320944.1"/>
    <property type="molecule type" value="Genomic_DNA"/>
</dbReference>
<evidence type="ECO:0000313" key="3">
    <source>
        <dbReference type="Proteomes" id="UP001597287"/>
    </source>
</evidence>
<protein>
    <submittedName>
        <fullName evidence="2">Uncharacterized protein</fullName>
    </submittedName>
</protein>
<accession>A0ABW5EW84</accession>
<keyword evidence="3" id="KW-1185">Reference proteome</keyword>
<sequence length="59" mass="6876">MTVTKLNEKRKHAQRANYKAAVLDAFDALFPKERQQQAIGKPQRLDTDPEVRRKAKQQL</sequence>
<gene>
    <name evidence="2" type="ORF">ACFSPV_19765</name>
</gene>
<evidence type="ECO:0000313" key="2">
    <source>
        <dbReference type="EMBL" id="MFD2320944.1"/>
    </source>
</evidence>
<reference evidence="3" key="1">
    <citation type="journal article" date="2019" name="Int. J. Syst. Evol. Microbiol.">
        <title>The Global Catalogue of Microorganisms (GCM) 10K type strain sequencing project: providing services to taxonomists for standard genome sequencing and annotation.</title>
        <authorList>
            <consortium name="The Broad Institute Genomics Platform"/>
            <consortium name="The Broad Institute Genome Sequencing Center for Infectious Disease"/>
            <person name="Wu L."/>
            <person name="Ma J."/>
        </authorList>
    </citation>
    <scope>NUCLEOTIDE SEQUENCE [LARGE SCALE GENOMIC DNA]</scope>
    <source>
        <strain evidence="3">CCUG 62793</strain>
    </source>
</reference>